<gene>
    <name evidence="2" type="ORF">COU14_02880</name>
</gene>
<dbReference type="Pfam" id="PF15919">
    <property type="entry name" value="HicB_lk_antitox"/>
    <property type="match status" value="1"/>
</dbReference>
<evidence type="ECO:0000313" key="3">
    <source>
        <dbReference type="Proteomes" id="UP000229612"/>
    </source>
</evidence>
<dbReference type="Gene3D" id="3.30.160.250">
    <property type="match status" value="1"/>
</dbReference>
<proteinExistence type="predicted"/>
<evidence type="ECO:0000259" key="1">
    <source>
        <dbReference type="Pfam" id="PF15919"/>
    </source>
</evidence>
<dbReference type="SUPFAM" id="SSF143100">
    <property type="entry name" value="TTHA1013/TTHA0281-like"/>
    <property type="match status" value="1"/>
</dbReference>
<reference evidence="3" key="1">
    <citation type="submission" date="2017-09" db="EMBL/GenBank/DDBJ databases">
        <title>Depth-based differentiation of microbial function through sediment-hosted aquifers and enrichment of novel symbionts in the deep terrestrial subsurface.</title>
        <authorList>
            <person name="Probst A.J."/>
            <person name="Ladd B."/>
            <person name="Jarett J.K."/>
            <person name="Geller-Mcgrath D.E."/>
            <person name="Sieber C.M.K."/>
            <person name="Emerson J.B."/>
            <person name="Anantharaman K."/>
            <person name="Thomas B.C."/>
            <person name="Malmstrom R."/>
            <person name="Stieglmeier M."/>
            <person name="Klingl A."/>
            <person name="Woyke T."/>
            <person name="Ryan C.M."/>
            <person name="Banfield J.F."/>
        </authorList>
    </citation>
    <scope>NUCLEOTIDE SEQUENCE [LARGE SCALE GENOMIC DNA]</scope>
</reference>
<organism evidence="2 3">
    <name type="scientific">Candidatus Kaiserbacteria bacterium CG10_big_fil_rev_8_21_14_0_10_44_10</name>
    <dbReference type="NCBI Taxonomy" id="1974606"/>
    <lineage>
        <taxon>Bacteria</taxon>
        <taxon>Candidatus Kaiseribacteriota</taxon>
    </lineage>
</organism>
<dbReference type="Proteomes" id="UP000229612">
    <property type="component" value="Unassembled WGS sequence"/>
</dbReference>
<evidence type="ECO:0000313" key="2">
    <source>
        <dbReference type="EMBL" id="PIR85717.1"/>
    </source>
</evidence>
<dbReference type="InterPro" id="IPR051404">
    <property type="entry name" value="TA_system_antitoxin"/>
</dbReference>
<feature type="domain" description="HicB-like antitoxin of toxin-antitoxin system" evidence="1">
    <location>
        <begin position="6"/>
        <end position="57"/>
    </location>
</feature>
<accession>A0A2H0UH41</accession>
<dbReference type="PANTHER" id="PTHR34504">
    <property type="entry name" value="ANTITOXIN HICB"/>
    <property type="match status" value="1"/>
</dbReference>
<comment type="caution">
    <text evidence="2">The sequence shown here is derived from an EMBL/GenBank/DDBJ whole genome shotgun (WGS) entry which is preliminary data.</text>
</comment>
<protein>
    <submittedName>
        <fullName evidence="2">Antitoxin HicB</fullName>
    </submittedName>
</protein>
<dbReference type="InterPro" id="IPR031807">
    <property type="entry name" value="HicB-like"/>
</dbReference>
<dbReference type="EMBL" id="PFBG01000033">
    <property type="protein sequence ID" value="PIR85717.1"/>
    <property type="molecule type" value="Genomic_DNA"/>
</dbReference>
<sequence>MKKQTYQVVLTPEPEGGFTVTVPALPGCISYGKTVAEAQFMAADAISCYLASVKKHERDGYAAPSNVLLTTVTV</sequence>
<dbReference type="InterPro" id="IPR035069">
    <property type="entry name" value="TTHA1013/TTHA0281-like"/>
</dbReference>
<dbReference type="PANTHER" id="PTHR34504:SF4">
    <property type="entry name" value="ANTITOXIN HICB"/>
    <property type="match status" value="1"/>
</dbReference>
<dbReference type="AlphaFoldDB" id="A0A2H0UH41"/>
<name>A0A2H0UH41_9BACT</name>